<proteinExistence type="predicted"/>
<comment type="caution">
    <text evidence="3">The sequence shown here is derived from an EMBL/GenBank/DDBJ whole genome shotgun (WGS) entry which is preliminary data.</text>
</comment>
<dbReference type="InterPro" id="IPR017938">
    <property type="entry name" value="Riboflavin_synthase-like_b-brl"/>
</dbReference>
<evidence type="ECO:0000313" key="4">
    <source>
        <dbReference type="Proteomes" id="UP001345013"/>
    </source>
</evidence>
<evidence type="ECO:0000256" key="1">
    <source>
        <dbReference type="SAM" id="MobiDB-lite"/>
    </source>
</evidence>
<protein>
    <recommendedName>
        <fullName evidence="2">FAD-binding FR-type domain-containing protein</fullName>
    </recommendedName>
</protein>
<dbReference type="EMBL" id="JAVRRG010000024">
    <property type="protein sequence ID" value="KAK5096092.1"/>
    <property type="molecule type" value="Genomic_DNA"/>
</dbReference>
<evidence type="ECO:0000259" key="2">
    <source>
        <dbReference type="PROSITE" id="PS51384"/>
    </source>
</evidence>
<feature type="compositionally biased region" description="Low complexity" evidence="1">
    <location>
        <begin position="382"/>
        <end position="394"/>
    </location>
</feature>
<accession>A0ABR0KH83</accession>
<name>A0ABR0KH83_9EURO</name>
<organism evidence="3 4">
    <name type="scientific">Lithohypha guttulata</name>
    <dbReference type="NCBI Taxonomy" id="1690604"/>
    <lineage>
        <taxon>Eukaryota</taxon>
        <taxon>Fungi</taxon>
        <taxon>Dikarya</taxon>
        <taxon>Ascomycota</taxon>
        <taxon>Pezizomycotina</taxon>
        <taxon>Eurotiomycetes</taxon>
        <taxon>Chaetothyriomycetidae</taxon>
        <taxon>Chaetothyriales</taxon>
        <taxon>Trichomeriaceae</taxon>
        <taxon>Lithohypha</taxon>
    </lineage>
</organism>
<dbReference type="Gene3D" id="2.30.110.10">
    <property type="entry name" value="Electron Transport, Fmn-binding Protein, Chain A"/>
    <property type="match status" value="1"/>
</dbReference>
<dbReference type="PANTHER" id="PTHR42815">
    <property type="entry name" value="FAD-BINDING, PUTATIVE (AFU_ORTHOLOGUE AFUA_6G07600)-RELATED"/>
    <property type="match status" value="1"/>
</dbReference>
<feature type="domain" description="FAD-binding FR-type" evidence="2">
    <location>
        <begin position="406"/>
        <end position="538"/>
    </location>
</feature>
<dbReference type="PROSITE" id="PS51384">
    <property type="entry name" value="FAD_FR"/>
    <property type="match status" value="1"/>
</dbReference>
<dbReference type="SUPFAM" id="SSF63380">
    <property type="entry name" value="Riboflavin synthase domain-like"/>
    <property type="match status" value="1"/>
</dbReference>
<dbReference type="InterPro" id="IPR017927">
    <property type="entry name" value="FAD-bd_FR_type"/>
</dbReference>
<feature type="compositionally biased region" description="Low complexity" evidence="1">
    <location>
        <begin position="348"/>
        <end position="358"/>
    </location>
</feature>
<dbReference type="SUPFAM" id="SSF50475">
    <property type="entry name" value="FMN-binding split barrel"/>
    <property type="match status" value="1"/>
</dbReference>
<keyword evidence="4" id="KW-1185">Reference proteome</keyword>
<sequence length="706" mass="77308">MAFYQALPWHEGEDKIHKLTRVPPADNPTHPMLSSFLAKRVSTSPTIALGTIDDQGRVWCTVWGGDVPIAQQVAPGGIIGVRSQVDASFDPVVQALYSGKDDGEVVRHDPNTGKMVSGLSIKLEDRDRVKLFGRMMAGSLSADERAPEATEQAHVESEGQIGRTGNAQLVLQITQSLGNCPKYLNKKTIKSYPDAKPRLASESALLNEEAVAHVHNADLFFVASRGPEDMDCNYRGGPPGFVRVQRNQDPSQPQSSVLVWPEYSGNNLYQTLGNIMHDPKVGIVIPNLENGNVLYLTGHAEILIDKAASTIIQKSKLAVRLTITAARFVQDGLPFRGEPCADNKDVSSSHPTTTHSITDGQSPYNPRIRYLTSELPSTPDKTNPNPESNSNSTSTPPPDEHRHFHSPTLTATLTKKTKLTPTITKYRFSLHSSNHASFDPSMSPLWQPGQYIALDFSDELYMGYTHMNDNEPTSLNDDFIRTFTIASIYTPPTANAAPEFEIVARNVGVVTKWLSCQNDRSGMTRIGVSGFGGTFRFEKVAVASTEEEQQGSRKKKNAFIAAGIGITPLLGQVSATPSSASENGASEPGDDDVLVLWTLNIADIGLALDVVNSAPGAMKRDMRLFVTGTETQAKGNENMKVLRGLEEQASGLRIARRRLMKEDLTALEKSGEIEVQNWHLCTAPTLRKQVQEWLDGKTVVFENFDY</sequence>
<reference evidence="3 4" key="1">
    <citation type="submission" date="2023-08" db="EMBL/GenBank/DDBJ databases">
        <title>Black Yeasts Isolated from many extreme environments.</title>
        <authorList>
            <person name="Coleine C."/>
            <person name="Stajich J.E."/>
            <person name="Selbmann L."/>
        </authorList>
    </citation>
    <scope>NUCLEOTIDE SEQUENCE [LARGE SCALE GENOMIC DNA]</scope>
    <source>
        <strain evidence="3 4">CCFEE 5885</strain>
    </source>
</reference>
<gene>
    <name evidence="3" type="ORF">LTR24_002792</name>
</gene>
<feature type="region of interest" description="Disordered" evidence="1">
    <location>
        <begin position="334"/>
        <end position="416"/>
    </location>
</feature>
<dbReference type="PANTHER" id="PTHR42815:SF2">
    <property type="entry name" value="FAD-BINDING, PUTATIVE (AFU_ORTHOLOGUE AFUA_6G07600)-RELATED"/>
    <property type="match status" value="1"/>
</dbReference>
<dbReference type="InterPro" id="IPR012349">
    <property type="entry name" value="Split_barrel_FMN-bd"/>
</dbReference>
<evidence type="ECO:0000313" key="3">
    <source>
        <dbReference type="EMBL" id="KAK5096092.1"/>
    </source>
</evidence>
<dbReference type="Proteomes" id="UP001345013">
    <property type="component" value="Unassembled WGS sequence"/>
</dbReference>